<evidence type="ECO:0000313" key="1">
    <source>
        <dbReference type="EMBL" id="CAK8673568.1"/>
    </source>
</evidence>
<proteinExistence type="predicted"/>
<name>A0ABP0F1H4_CLALP</name>
<organism evidence="1 2">
    <name type="scientific">Clavelina lepadiformis</name>
    <name type="common">Light-bulb sea squirt</name>
    <name type="synonym">Ascidia lepadiformis</name>
    <dbReference type="NCBI Taxonomy" id="159417"/>
    <lineage>
        <taxon>Eukaryota</taxon>
        <taxon>Metazoa</taxon>
        <taxon>Chordata</taxon>
        <taxon>Tunicata</taxon>
        <taxon>Ascidiacea</taxon>
        <taxon>Aplousobranchia</taxon>
        <taxon>Clavelinidae</taxon>
        <taxon>Clavelina</taxon>
    </lineage>
</organism>
<reference evidence="1 2" key="1">
    <citation type="submission" date="2024-02" db="EMBL/GenBank/DDBJ databases">
        <authorList>
            <person name="Daric V."/>
            <person name="Darras S."/>
        </authorList>
    </citation>
    <scope>NUCLEOTIDE SEQUENCE [LARGE SCALE GENOMIC DNA]</scope>
</reference>
<dbReference type="Proteomes" id="UP001642483">
    <property type="component" value="Unassembled WGS sequence"/>
</dbReference>
<dbReference type="EMBL" id="CAWYQH010000002">
    <property type="protein sequence ID" value="CAK8673568.1"/>
    <property type="molecule type" value="Genomic_DNA"/>
</dbReference>
<accession>A0ABP0F1H4</accession>
<protein>
    <submittedName>
        <fullName evidence="1">Uncharacterized protein</fullName>
    </submittedName>
</protein>
<sequence length="68" mass="8083">MEQPLFAFKQGRYLSFTTLLWQRGDDRKHSFLAKISLSLVKYINLKQSLKMVLLFEIQFDIADKVPEF</sequence>
<keyword evidence="2" id="KW-1185">Reference proteome</keyword>
<gene>
    <name evidence="1" type="ORF">CVLEPA_LOCUS3349</name>
</gene>
<comment type="caution">
    <text evidence="1">The sequence shown here is derived from an EMBL/GenBank/DDBJ whole genome shotgun (WGS) entry which is preliminary data.</text>
</comment>
<evidence type="ECO:0000313" key="2">
    <source>
        <dbReference type="Proteomes" id="UP001642483"/>
    </source>
</evidence>